<protein>
    <submittedName>
        <fullName evidence="1">Uncharacterized protein</fullName>
    </submittedName>
</protein>
<proteinExistence type="predicted"/>
<evidence type="ECO:0000313" key="1">
    <source>
        <dbReference type="EMBL" id="JAD66620.1"/>
    </source>
</evidence>
<name>A0A0A9BZS5_ARUDO</name>
<accession>A0A0A9BZS5</accession>
<dbReference type="EMBL" id="GBRH01231275">
    <property type="protein sequence ID" value="JAD66620.1"/>
    <property type="molecule type" value="Transcribed_RNA"/>
</dbReference>
<reference evidence="1" key="1">
    <citation type="submission" date="2014-09" db="EMBL/GenBank/DDBJ databases">
        <authorList>
            <person name="Magalhaes I.L.F."/>
            <person name="Oliveira U."/>
            <person name="Santos F.R."/>
            <person name="Vidigal T.H.D.A."/>
            <person name="Brescovit A.D."/>
            <person name="Santos A.J."/>
        </authorList>
    </citation>
    <scope>NUCLEOTIDE SEQUENCE</scope>
    <source>
        <tissue evidence="1">Shoot tissue taken approximately 20 cm above the soil surface</tissue>
    </source>
</reference>
<sequence length="10" mass="1206">MMLLRILGMK</sequence>
<organism evidence="1">
    <name type="scientific">Arundo donax</name>
    <name type="common">Giant reed</name>
    <name type="synonym">Donax arundinaceus</name>
    <dbReference type="NCBI Taxonomy" id="35708"/>
    <lineage>
        <taxon>Eukaryota</taxon>
        <taxon>Viridiplantae</taxon>
        <taxon>Streptophyta</taxon>
        <taxon>Embryophyta</taxon>
        <taxon>Tracheophyta</taxon>
        <taxon>Spermatophyta</taxon>
        <taxon>Magnoliopsida</taxon>
        <taxon>Liliopsida</taxon>
        <taxon>Poales</taxon>
        <taxon>Poaceae</taxon>
        <taxon>PACMAD clade</taxon>
        <taxon>Arundinoideae</taxon>
        <taxon>Arundineae</taxon>
        <taxon>Arundo</taxon>
    </lineage>
</organism>
<reference evidence="1" key="2">
    <citation type="journal article" date="2015" name="Data Brief">
        <title>Shoot transcriptome of the giant reed, Arundo donax.</title>
        <authorList>
            <person name="Barrero R.A."/>
            <person name="Guerrero F.D."/>
            <person name="Moolhuijzen P."/>
            <person name="Goolsby J.A."/>
            <person name="Tidwell J."/>
            <person name="Bellgard S.E."/>
            <person name="Bellgard M.I."/>
        </authorList>
    </citation>
    <scope>NUCLEOTIDE SEQUENCE</scope>
    <source>
        <tissue evidence="1">Shoot tissue taken approximately 20 cm above the soil surface</tissue>
    </source>
</reference>